<reference evidence="1" key="1">
    <citation type="journal article" date="2015" name="Nature">
        <title>Complex archaea that bridge the gap between prokaryotes and eukaryotes.</title>
        <authorList>
            <person name="Spang A."/>
            <person name="Saw J.H."/>
            <person name="Jorgensen S.L."/>
            <person name="Zaremba-Niedzwiedzka K."/>
            <person name="Martijn J."/>
            <person name="Lind A.E."/>
            <person name="van Eijk R."/>
            <person name="Schleper C."/>
            <person name="Guy L."/>
            <person name="Ettema T.J."/>
        </authorList>
    </citation>
    <scope>NUCLEOTIDE SEQUENCE</scope>
</reference>
<proteinExistence type="predicted"/>
<gene>
    <name evidence="1" type="ORF">LCGC14_2694490</name>
</gene>
<comment type="caution">
    <text evidence="1">The sequence shown here is derived from an EMBL/GenBank/DDBJ whole genome shotgun (WGS) entry which is preliminary data.</text>
</comment>
<name>A0A0F9C9A3_9ZZZZ</name>
<sequence>MASLKYRCLTPNVQVEEHLVAASMKFAHEGAAFCYLDGSGLVTTVAVGANEIYGWVLVPEGMGAGSTASYWQSNSSGTDKVQVIVDRKARFLVPLDAAITRANLGDALDIATPPSNNGAQQTLDVATTDDDVARIVGLGTSVKGGTTTDAIVKIKTWQADT</sequence>
<protein>
    <submittedName>
        <fullName evidence="1">Uncharacterized protein</fullName>
    </submittedName>
</protein>
<accession>A0A0F9C9A3</accession>
<evidence type="ECO:0000313" key="1">
    <source>
        <dbReference type="EMBL" id="KKK93276.1"/>
    </source>
</evidence>
<dbReference type="AlphaFoldDB" id="A0A0F9C9A3"/>
<dbReference type="EMBL" id="LAZR01047842">
    <property type="protein sequence ID" value="KKK93276.1"/>
    <property type="molecule type" value="Genomic_DNA"/>
</dbReference>
<organism evidence="1">
    <name type="scientific">marine sediment metagenome</name>
    <dbReference type="NCBI Taxonomy" id="412755"/>
    <lineage>
        <taxon>unclassified sequences</taxon>
        <taxon>metagenomes</taxon>
        <taxon>ecological metagenomes</taxon>
    </lineage>
</organism>